<keyword evidence="3" id="KW-1185">Reference proteome</keyword>
<name>A0A4P6HL05_9BACT</name>
<dbReference type="NCBIfam" id="TIGR04354">
    <property type="entry name" value="amphi-Trp"/>
    <property type="match status" value="1"/>
</dbReference>
<evidence type="ECO:0000313" key="2">
    <source>
        <dbReference type="EMBL" id="QAZ67224.1"/>
    </source>
</evidence>
<dbReference type="Pfam" id="PF20068">
    <property type="entry name" value="Amphi-Trp"/>
    <property type="match status" value="1"/>
</dbReference>
<organism evidence="2 3">
    <name type="scientific">Solidesulfovibrio carbinolicus</name>
    <dbReference type="NCBI Taxonomy" id="296842"/>
    <lineage>
        <taxon>Bacteria</taxon>
        <taxon>Pseudomonadati</taxon>
        <taxon>Thermodesulfobacteriota</taxon>
        <taxon>Desulfovibrionia</taxon>
        <taxon>Desulfovibrionales</taxon>
        <taxon>Desulfovibrionaceae</taxon>
        <taxon>Solidesulfovibrio</taxon>
    </lineage>
</organism>
<evidence type="ECO:0000313" key="3">
    <source>
        <dbReference type="Proteomes" id="UP000293296"/>
    </source>
</evidence>
<accession>A0A4P6HL05</accession>
<dbReference type="EMBL" id="CP026538">
    <property type="protein sequence ID" value="QAZ67224.1"/>
    <property type="molecule type" value="Genomic_DNA"/>
</dbReference>
<sequence length="106" mass="11955">MTRPDRLPGPPRRKFVNKLFKYDGLQQPDVIAAYLEAVRDGFATGEITLSQGEDVLRLIPKGLVAVTVEGKAKGEDRKLKLTFRWKEREQECSAPLLITARDEDDA</sequence>
<proteinExistence type="predicted"/>
<gene>
    <name evidence="2" type="ORF">C3Y92_08260</name>
</gene>
<protein>
    <submittedName>
        <fullName evidence="2">Amphi-Trp domain-containing protein</fullName>
    </submittedName>
</protein>
<evidence type="ECO:0000259" key="1">
    <source>
        <dbReference type="Pfam" id="PF20068"/>
    </source>
</evidence>
<dbReference type="Proteomes" id="UP000293296">
    <property type="component" value="Chromosome"/>
</dbReference>
<dbReference type="AlphaFoldDB" id="A0A4P6HL05"/>
<feature type="domain" description="Amphi-Trp" evidence="1">
    <location>
        <begin position="17"/>
        <end position="92"/>
    </location>
</feature>
<dbReference type="InterPro" id="IPR027598">
    <property type="entry name" value="Amphi-Trp_dom"/>
</dbReference>
<dbReference type="OrthoDB" id="5457691at2"/>
<dbReference type="KEGG" id="dcb:C3Y92_08260"/>
<reference evidence="2 3" key="1">
    <citation type="submission" date="2018-02" db="EMBL/GenBank/DDBJ databases">
        <title>Genome sequence of Desulfovibrio carbinolicus DSM 3852.</title>
        <authorList>
            <person name="Wilbanks E."/>
            <person name="Skennerton C.T."/>
            <person name="Orphan V.J."/>
        </authorList>
    </citation>
    <scope>NUCLEOTIDE SEQUENCE [LARGE SCALE GENOMIC DNA]</scope>
    <source>
        <strain evidence="2 3">DSM 3852</strain>
    </source>
</reference>